<dbReference type="PANTHER" id="PTHR40077:SF1">
    <property type="entry name" value="MEMBRANE PROTEIN"/>
    <property type="match status" value="1"/>
</dbReference>
<reference evidence="8 9" key="1">
    <citation type="submission" date="2021-01" db="EMBL/GenBank/DDBJ databases">
        <title>Genomic Encyclopedia of Type Strains, Phase IV (KMG-IV): sequencing the most valuable type-strain genomes for metagenomic binning, comparative biology and taxonomic classification.</title>
        <authorList>
            <person name="Goeker M."/>
        </authorList>
    </citation>
    <scope>NUCLEOTIDE SEQUENCE [LARGE SCALE GENOMIC DNA]</scope>
    <source>
        <strain evidence="8 9">DSM 23711</strain>
    </source>
</reference>
<sequence>MFTSPIQLFRVTGFLEGTSLILLLFIAMPLKYMAGHHEVVTIVGSIHGALFCVYILVIGYTTLATKWTLKWIAGSVIVAFIPFGNYFLDSRLQKSPLVKSST</sequence>
<keyword evidence="4 6" id="KW-1133">Transmembrane helix</keyword>
<dbReference type="RefSeq" id="WP_204498591.1">
    <property type="nucleotide sequence ID" value="NZ_JAFBDR010000007.1"/>
</dbReference>
<dbReference type="Pfam" id="PF12823">
    <property type="entry name" value="DUF3817"/>
    <property type="match status" value="1"/>
</dbReference>
<dbReference type="NCBIfam" id="TIGR03954">
    <property type="entry name" value="integ_memb_HG"/>
    <property type="match status" value="1"/>
</dbReference>
<keyword evidence="5 6" id="KW-0472">Membrane</keyword>
<dbReference type="InterPro" id="IPR023845">
    <property type="entry name" value="DUF3817_TM"/>
</dbReference>
<evidence type="ECO:0000256" key="4">
    <source>
        <dbReference type="ARBA" id="ARBA00022989"/>
    </source>
</evidence>
<evidence type="ECO:0000256" key="6">
    <source>
        <dbReference type="SAM" id="Phobius"/>
    </source>
</evidence>
<evidence type="ECO:0000256" key="3">
    <source>
        <dbReference type="ARBA" id="ARBA00022692"/>
    </source>
</evidence>
<evidence type="ECO:0000256" key="1">
    <source>
        <dbReference type="ARBA" id="ARBA00004651"/>
    </source>
</evidence>
<dbReference type="EMBL" id="JAFBDR010000007">
    <property type="protein sequence ID" value="MBM7571151.1"/>
    <property type="molecule type" value="Genomic_DNA"/>
</dbReference>
<keyword evidence="3 6" id="KW-0812">Transmembrane</keyword>
<evidence type="ECO:0000313" key="8">
    <source>
        <dbReference type="EMBL" id="MBM7571151.1"/>
    </source>
</evidence>
<organism evidence="8 9">
    <name type="scientific">Aquibacillus albus</name>
    <dbReference type="NCBI Taxonomy" id="1168171"/>
    <lineage>
        <taxon>Bacteria</taxon>
        <taxon>Bacillati</taxon>
        <taxon>Bacillota</taxon>
        <taxon>Bacilli</taxon>
        <taxon>Bacillales</taxon>
        <taxon>Bacillaceae</taxon>
        <taxon>Aquibacillus</taxon>
    </lineage>
</organism>
<comment type="caution">
    <text evidence="8">The sequence shown here is derived from an EMBL/GenBank/DDBJ whole genome shotgun (WGS) entry which is preliminary data.</text>
</comment>
<feature type="transmembrane region" description="Helical" evidence="6">
    <location>
        <begin position="39"/>
        <end position="63"/>
    </location>
</feature>
<accession>A0ABS2MZ36</accession>
<keyword evidence="9" id="KW-1185">Reference proteome</keyword>
<keyword evidence="2" id="KW-1003">Cell membrane</keyword>
<gene>
    <name evidence="8" type="ORF">JOC48_001634</name>
</gene>
<evidence type="ECO:0000313" key="9">
    <source>
        <dbReference type="Proteomes" id="UP001296943"/>
    </source>
</evidence>
<protein>
    <submittedName>
        <fullName evidence="8">Integral membrane protein</fullName>
    </submittedName>
</protein>
<comment type="subcellular location">
    <subcellularLocation>
        <location evidence="1">Cell membrane</location>
        <topology evidence="1">Multi-pass membrane protein</topology>
    </subcellularLocation>
</comment>
<feature type="transmembrane region" description="Helical" evidence="6">
    <location>
        <begin position="69"/>
        <end position="88"/>
    </location>
</feature>
<feature type="domain" description="DUF3817" evidence="7">
    <location>
        <begin position="7"/>
        <end position="93"/>
    </location>
</feature>
<feature type="transmembrane region" description="Helical" evidence="6">
    <location>
        <begin position="6"/>
        <end position="27"/>
    </location>
</feature>
<dbReference type="PANTHER" id="PTHR40077">
    <property type="entry name" value="MEMBRANE PROTEIN-RELATED"/>
    <property type="match status" value="1"/>
</dbReference>
<name>A0ABS2MZ36_9BACI</name>
<dbReference type="Proteomes" id="UP001296943">
    <property type="component" value="Unassembled WGS sequence"/>
</dbReference>
<proteinExistence type="predicted"/>
<evidence type="ECO:0000259" key="7">
    <source>
        <dbReference type="Pfam" id="PF12823"/>
    </source>
</evidence>
<evidence type="ECO:0000256" key="2">
    <source>
        <dbReference type="ARBA" id="ARBA00022475"/>
    </source>
</evidence>
<evidence type="ECO:0000256" key="5">
    <source>
        <dbReference type="ARBA" id="ARBA00023136"/>
    </source>
</evidence>